<dbReference type="GeneID" id="105983618"/>
<dbReference type="Pfam" id="PF13472">
    <property type="entry name" value="Lipase_GDSL_2"/>
    <property type="match status" value="1"/>
</dbReference>
<dbReference type="EC" id="3.1.1.47" evidence="1"/>
<evidence type="ECO:0000259" key="5">
    <source>
        <dbReference type="Pfam" id="PF13472"/>
    </source>
</evidence>
<dbReference type="InParanoid" id="A0A1S3EX82"/>
<dbReference type="AlphaFoldDB" id="A0A1S3EX82"/>
<accession>A0A1S3EX82</accession>
<name>A0A1S3EX82_DIPOR</name>
<comment type="catalytic activity">
    <reaction evidence="2">
        <text>1-O-hexadecyl-2-acetyl-sn-glycero-3-phosphocholine + H2O = 1-O-hexadecyl-sn-glycero-3-phosphocholine + acetate + H(+)</text>
        <dbReference type="Rhea" id="RHEA:40479"/>
        <dbReference type="ChEBI" id="CHEBI:15377"/>
        <dbReference type="ChEBI" id="CHEBI:15378"/>
        <dbReference type="ChEBI" id="CHEBI:30089"/>
        <dbReference type="ChEBI" id="CHEBI:44811"/>
        <dbReference type="ChEBI" id="CHEBI:64496"/>
    </reaction>
    <physiologicalReaction direction="left-to-right" evidence="2">
        <dbReference type="Rhea" id="RHEA:40480"/>
    </physiologicalReaction>
</comment>
<dbReference type="InterPro" id="IPR013830">
    <property type="entry name" value="SGNH_hydro"/>
</dbReference>
<evidence type="ECO:0000256" key="2">
    <source>
        <dbReference type="ARBA" id="ARBA00023721"/>
    </source>
</evidence>
<dbReference type="Gene3D" id="3.40.50.1110">
    <property type="entry name" value="SGNH hydrolase"/>
    <property type="match status" value="1"/>
</dbReference>
<dbReference type="RefSeq" id="XP_012869018.1">
    <property type="nucleotide sequence ID" value="XM_013013564.1"/>
</dbReference>
<dbReference type="CTD" id="285148"/>
<comment type="catalytic activity">
    <reaction evidence="4">
        <text>a 1-O-alkyl-2-acetyl-sn-glycero-3-phosphocholine + H2O = a 1-O-alkyl-sn-glycero-3-phosphocholine + acetate + H(+)</text>
        <dbReference type="Rhea" id="RHEA:17777"/>
        <dbReference type="ChEBI" id="CHEBI:15377"/>
        <dbReference type="ChEBI" id="CHEBI:15378"/>
        <dbReference type="ChEBI" id="CHEBI:30089"/>
        <dbReference type="ChEBI" id="CHEBI:30909"/>
        <dbReference type="ChEBI" id="CHEBI:36707"/>
        <dbReference type="EC" id="3.1.1.47"/>
    </reaction>
    <physiologicalReaction direction="left-to-right" evidence="4">
        <dbReference type="Rhea" id="RHEA:17778"/>
    </physiologicalReaction>
</comment>
<dbReference type="OrthoDB" id="671439at2759"/>
<keyword evidence="6" id="KW-1185">Reference proteome</keyword>
<evidence type="ECO:0000256" key="3">
    <source>
        <dbReference type="ARBA" id="ARBA00035804"/>
    </source>
</evidence>
<proteinExistence type="predicted"/>
<dbReference type="SUPFAM" id="SSF52266">
    <property type="entry name" value="SGNH hydrolase"/>
    <property type="match status" value="1"/>
</dbReference>
<dbReference type="PANTHER" id="PTHR14209">
    <property type="entry name" value="ISOAMYL ACETATE-HYDROLYZING ESTERASE 1"/>
    <property type="match status" value="1"/>
</dbReference>
<dbReference type="Proteomes" id="UP000081671">
    <property type="component" value="Unplaced"/>
</dbReference>
<evidence type="ECO:0000313" key="7">
    <source>
        <dbReference type="RefSeq" id="XP_012869018.1"/>
    </source>
</evidence>
<comment type="catalytic activity">
    <reaction evidence="3">
        <text>1-O-hexadecyl-2-acetyl-sn-glycero-3-phosphate + H2O = 1-O-hexadecyl-sn-glycero-3-phosphate + acetate + H(+)</text>
        <dbReference type="Rhea" id="RHEA:41704"/>
        <dbReference type="ChEBI" id="CHEBI:15377"/>
        <dbReference type="ChEBI" id="CHEBI:15378"/>
        <dbReference type="ChEBI" id="CHEBI:30089"/>
        <dbReference type="ChEBI" id="CHEBI:77580"/>
        <dbReference type="ChEBI" id="CHEBI:78385"/>
    </reaction>
    <physiologicalReaction direction="left-to-right" evidence="3">
        <dbReference type="Rhea" id="RHEA:41705"/>
    </physiologicalReaction>
</comment>
<dbReference type="KEGG" id="dord:105983618"/>
<dbReference type="InterPro" id="IPR036514">
    <property type="entry name" value="SGNH_hydro_sf"/>
</dbReference>
<reference evidence="7" key="1">
    <citation type="submission" date="2025-08" db="UniProtKB">
        <authorList>
            <consortium name="RefSeq"/>
        </authorList>
    </citation>
    <scope>IDENTIFICATION</scope>
    <source>
        <tissue evidence="7">Kidney</tissue>
    </source>
</reference>
<evidence type="ECO:0000256" key="4">
    <source>
        <dbReference type="ARBA" id="ARBA00048078"/>
    </source>
</evidence>
<dbReference type="InterPro" id="IPR045136">
    <property type="entry name" value="Iah1-like"/>
</dbReference>
<gene>
    <name evidence="7" type="primary">Iah1</name>
</gene>
<dbReference type="GO" id="GO:0003847">
    <property type="term" value="F:1-alkyl-2-acetylglycerophosphocholine esterase activity"/>
    <property type="evidence" value="ECO:0007669"/>
    <property type="project" value="UniProtKB-EC"/>
</dbReference>
<organism evidence="6 7">
    <name type="scientific">Dipodomys ordii</name>
    <name type="common">Ord's kangaroo rat</name>
    <dbReference type="NCBI Taxonomy" id="10020"/>
    <lineage>
        <taxon>Eukaryota</taxon>
        <taxon>Metazoa</taxon>
        <taxon>Chordata</taxon>
        <taxon>Craniata</taxon>
        <taxon>Vertebrata</taxon>
        <taxon>Euteleostomi</taxon>
        <taxon>Mammalia</taxon>
        <taxon>Eutheria</taxon>
        <taxon>Euarchontoglires</taxon>
        <taxon>Glires</taxon>
        <taxon>Rodentia</taxon>
        <taxon>Castorimorpha</taxon>
        <taxon>Heteromyidae</taxon>
        <taxon>Dipodomyinae</taxon>
        <taxon>Dipodomys</taxon>
    </lineage>
</organism>
<protein>
    <recommendedName>
        <fullName evidence="1">1-alkyl-2-acetylglycerophosphocholine esterase</fullName>
        <ecNumber evidence="1">3.1.1.47</ecNumber>
    </recommendedName>
</protein>
<evidence type="ECO:0000256" key="1">
    <source>
        <dbReference type="ARBA" id="ARBA00013201"/>
    </source>
</evidence>
<sequence length="168" mass="18655">MRRARRRALLAGGQIPEDQRAAGRGRRGVTPFPSHASDVEPLVLFPTFHAGSALVDPRQVSTLSPTGYKLNRLNSAVGEYARACLQVARDCGTEVLDLWTLMQKDNQDFSAYLSDGLHLSPKGNEFLFLHLWPLIEKRVSHLPLLLPYWKEVSETEPELSLLGGGDHA</sequence>
<feature type="domain" description="SGNH hydrolase-type esterase" evidence="5">
    <location>
        <begin position="62"/>
        <end position="125"/>
    </location>
</feature>
<evidence type="ECO:0000313" key="6">
    <source>
        <dbReference type="Proteomes" id="UP000081671"/>
    </source>
</evidence>
<dbReference type="PANTHER" id="PTHR14209:SF19">
    <property type="entry name" value="ISOAMYL ACETATE-HYDROLYZING ESTERASE 1 HOMOLOG"/>
    <property type="match status" value="1"/>
</dbReference>